<sequence>CAQPTAQSQPAIARRIVKAAYTAVQSKDWGRLKSKQKSAPLMSHSTEAATAYRTSAAEDWQSEEVEVLATAAAKRSQQWILRPAGAGGAGHAAWRTATPQPGSWRLAPPPQKESSWPSSARPPTLWRPLRPLQQQPPPQPPTGPNVPLRRPPTPLSRQQPKPQRSSRASIAIRRRFGRLPRRQLDFDEDEDSEESEVRLATLTTLARRPPQLSLPSLPPRRRGDAPFRRPDAGREAALVRQLHPRRISEAVRTGRLPDGSPLILQPDGRYRDQFGVARDSRGPFWPRDFAALPSDAQPPAPGLPGPGAAAAAAEEPPPLLEPPVLKPPVLKPPVLNPRLLKPPVLEPPAKAPVLKPPVLKPRTHHRTPSPASQQPPSASPLTGSEPTVTFDTQRTQFSGRWRGTQIVFDSERSPRHYSPPTVPDDTCRHWCSSPGSSPAILDRLGRVECPHYVRSRTTERASPSPGCASVAIVSLEAFAHNGHRDGYNDEPYEAAQDGENSTLDPFRVMSP</sequence>
<feature type="compositionally biased region" description="Pro residues" evidence="1">
    <location>
        <begin position="134"/>
        <end position="154"/>
    </location>
</feature>
<feature type="compositionally biased region" description="Low complexity" evidence="1">
    <location>
        <begin position="368"/>
        <end position="380"/>
    </location>
</feature>
<proteinExistence type="predicted"/>
<feature type="compositionally biased region" description="Low complexity" evidence="1">
    <location>
        <begin position="121"/>
        <end position="133"/>
    </location>
</feature>
<name>A0A1I8JS79_9PLAT</name>
<evidence type="ECO:0000313" key="2">
    <source>
        <dbReference type="Proteomes" id="UP000095280"/>
    </source>
</evidence>
<evidence type="ECO:0000313" key="3">
    <source>
        <dbReference type="WBParaSite" id="snap_masked-unitig_41919-processed-gene-0.1-mRNA-1"/>
    </source>
</evidence>
<dbReference type="WBParaSite" id="snap_masked-unitig_41919-processed-gene-0.1-mRNA-1">
    <property type="protein sequence ID" value="snap_masked-unitig_41919-processed-gene-0.1-mRNA-1"/>
    <property type="gene ID" value="snap_masked-unitig_41919-processed-gene-0.1"/>
</dbReference>
<dbReference type="Proteomes" id="UP000095280">
    <property type="component" value="Unplaced"/>
</dbReference>
<feature type="region of interest" description="Disordered" evidence="1">
    <location>
        <begin position="482"/>
        <end position="511"/>
    </location>
</feature>
<feature type="compositionally biased region" description="Basic and acidic residues" evidence="1">
    <location>
        <begin position="221"/>
        <end position="234"/>
    </location>
</feature>
<organism evidence="2 3">
    <name type="scientific">Macrostomum lignano</name>
    <dbReference type="NCBI Taxonomy" id="282301"/>
    <lineage>
        <taxon>Eukaryota</taxon>
        <taxon>Metazoa</taxon>
        <taxon>Spiralia</taxon>
        <taxon>Lophotrochozoa</taxon>
        <taxon>Platyhelminthes</taxon>
        <taxon>Rhabditophora</taxon>
        <taxon>Macrostomorpha</taxon>
        <taxon>Macrostomida</taxon>
        <taxon>Macrostomidae</taxon>
        <taxon>Macrostomum</taxon>
    </lineage>
</organism>
<feature type="compositionally biased region" description="Basic residues" evidence="1">
    <location>
        <begin position="172"/>
        <end position="181"/>
    </location>
</feature>
<dbReference type="AlphaFoldDB" id="A0A1I8JS79"/>
<feature type="compositionally biased region" description="Pro residues" evidence="1">
    <location>
        <begin position="315"/>
        <end position="335"/>
    </location>
</feature>
<accession>A0A1I8JS79</accession>
<evidence type="ECO:0000256" key="1">
    <source>
        <dbReference type="SAM" id="MobiDB-lite"/>
    </source>
</evidence>
<feature type="compositionally biased region" description="Pro residues" evidence="1">
    <location>
        <begin position="344"/>
        <end position="359"/>
    </location>
</feature>
<feature type="compositionally biased region" description="Polar residues" evidence="1">
    <location>
        <begin position="381"/>
        <end position="398"/>
    </location>
</feature>
<keyword evidence="2" id="KW-1185">Reference proteome</keyword>
<feature type="region of interest" description="Disordered" evidence="1">
    <location>
        <begin position="85"/>
        <end position="241"/>
    </location>
</feature>
<protein>
    <submittedName>
        <fullName evidence="3">SH2 domain-containing protein</fullName>
    </submittedName>
</protein>
<feature type="region of interest" description="Disordered" evidence="1">
    <location>
        <begin position="281"/>
        <end position="427"/>
    </location>
</feature>
<reference evidence="3" key="1">
    <citation type="submission" date="2016-11" db="UniProtKB">
        <authorList>
            <consortium name="WormBaseParasite"/>
        </authorList>
    </citation>
    <scope>IDENTIFICATION</scope>
</reference>